<dbReference type="RefSeq" id="WP_182092729.1">
    <property type="nucleotide sequence ID" value="NZ_CP059540.1"/>
</dbReference>
<keyword evidence="2" id="KW-1185">Reference proteome</keyword>
<dbReference type="InterPro" id="IPR029035">
    <property type="entry name" value="DHS-like_NAD/FAD-binding_dom"/>
</dbReference>
<organism evidence="1 2">
    <name type="scientific">Planococcus maritimus</name>
    <dbReference type="NCBI Taxonomy" id="192421"/>
    <lineage>
        <taxon>Bacteria</taxon>
        <taxon>Bacillati</taxon>
        <taxon>Bacillota</taxon>
        <taxon>Bacilli</taxon>
        <taxon>Bacillales</taxon>
        <taxon>Caryophanaceae</taxon>
        <taxon>Planococcus</taxon>
    </lineage>
</organism>
<protein>
    <submittedName>
        <fullName evidence="1">SIR2 family protein</fullName>
    </submittedName>
</protein>
<dbReference type="EMBL" id="CP059540">
    <property type="protein sequence ID" value="QMT18075.1"/>
    <property type="molecule type" value="Genomic_DNA"/>
</dbReference>
<gene>
    <name evidence="1" type="ORF">H1Q58_03380</name>
</gene>
<dbReference type="SUPFAM" id="SSF52467">
    <property type="entry name" value="DHS-like NAD/FAD-binding domain"/>
    <property type="match status" value="1"/>
</dbReference>
<dbReference type="Proteomes" id="UP000514716">
    <property type="component" value="Chromosome"/>
</dbReference>
<dbReference type="AlphaFoldDB" id="A0A7D7MCA8"/>
<evidence type="ECO:0000313" key="2">
    <source>
        <dbReference type="Proteomes" id="UP000514716"/>
    </source>
</evidence>
<dbReference type="KEGG" id="pdec:H1Q58_03380"/>
<sequence>MKDSFIQDLNNNISISPSEKQYFLEKYILSVLNNDMKSLDGNLFTEYIVETENEKTIKFDAILSNSWRGIKGPILIEIKSDIIEKSFMEIAKNVKTLPKNNIKTFLLMVNRELDFTEYFLYTKIWSTEVGEGIELKLWDINHLTEKIFLNFADDNIGTNFSKIENLYYKESINTKKTRNSEEKKAKVLNSFFKSEKVVLFLGAGVSKEYNLPLWNELIHGLSKEVIKKIENLHYLEEDLLTKELSTLLGSNPILAANYLESGISNSAAMPSSNKVQKNFYSNLHDILYREHIASTDFPTQLKVIAEGIINSTNKTGIEKIITYNYDDLLQQEIHCINKKFEVETIFKESNSDIKDFPIYHVHGFLPQQEASYFNYSIEEQELIFTEKSYFDLQKSENSWRNKVQEKALKDNIVIMVGLSLSDPNLRRLLMETRKEADSKHYILLHSRSSEESDYLNVIDEKITNKFLKLHHSILEENFKKLGVEVIWYKNHGDISTILKEIFSI</sequence>
<accession>A0A7D7MCA8</accession>
<name>A0A7D7MCA8_PLAMR</name>
<proteinExistence type="predicted"/>
<dbReference type="Pfam" id="PF13289">
    <property type="entry name" value="SIR2_2"/>
    <property type="match status" value="1"/>
</dbReference>
<evidence type="ECO:0000313" key="1">
    <source>
        <dbReference type="EMBL" id="QMT18075.1"/>
    </source>
</evidence>
<reference evidence="1 2" key="1">
    <citation type="submission" date="2020-07" db="EMBL/GenBank/DDBJ databases">
        <title>Screening of a cold-adapted Planococcus bacterium producing protease in traditional shrimp paste and protease identification by genome sequencing.</title>
        <authorList>
            <person name="Gao R."/>
            <person name="Leng W."/>
            <person name="Chu Q."/>
            <person name="Wu X."/>
            <person name="Liu H."/>
            <person name="Li X."/>
        </authorList>
    </citation>
    <scope>NUCLEOTIDE SEQUENCE [LARGE SCALE GENOMIC DNA]</scope>
    <source>
        <strain evidence="1 2">XJ11</strain>
    </source>
</reference>